<dbReference type="Gene3D" id="3.30.720.110">
    <property type="match status" value="1"/>
</dbReference>
<dbReference type="PROSITE" id="PS51819">
    <property type="entry name" value="VOC"/>
    <property type="match status" value="1"/>
</dbReference>
<gene>
    <name evidence="2" type="ORF">SAMN04489810_2639</name>
</gene>
<dbReference type="EMBL" id="LT629692">
    <property type="protein sequence ID" value="SDH29183.1"/>
    <property type="molecule type" value="Genomic_DNA"/>
</dbReference>
<dbReference type="Pfam" id="PF00903">
    <property type="entry name" value="Glyoxalase"/>
    <property type="match status" value="1"/>
</dbReference>
<dbReference type="STRING" id="370764.SAMN04489810_2639"/>
<dbReference type="InterPro" id="IPR029068">
    <property type="entry name" value="Glyas_Bleomycin-R_OHBP_Dase"/>
</dbReference>
<reference evidence="2 3" key="1">
    <citation type="submission" date="2016-10" db="EMBL/GenBank/DDBJ databases">
        <authorList>
            <person name="de Groot N.N."/>
        </authorList>
    </citation>
    <scope>NUCLEOTIDE SEQUENCE [LARGE SCALE GENOMIC DNA]</scope>
    <source>
        <strain evidence="2 3">DSM 23142</strain>
    </source>
</reference>
<dbReference type="Gene3D" id="3.30.720.120">
    <property type="match status" value="1"/>
</dbReference>
<dbReference type="Proteomes" id="UP000199009">
    <property type="component" value="Chromosome I"/>
</dbReference>
<dbReference type="InterPro" id="IPR004360">
    <property type="entry name" value="Glyas_Fos-R_dOase_dom"/>
</dbReference>
<organism evidence="2 3">
    <name type="scientific">Microbacterium pygmaeum</name>
    <dbReference type="NCBI Taxonomy" id="370764"/>
    <lineage>
        <taxon>Bacteria</taxon>
        <taxon>Bacillati</taxon>
        <taxon>Actinomycetota</taxon>
        <taxon>Actinomycetes</taxon>
        <taxon>Micrococcales</taxon>
        <taxon>Microbacteriaceae</taxon>
        <taxon>Microbacterium</taxon>
    </lineage>
</organism>
<dbReference type="PANTHER" id="PTHR34109:SF1">
    <property type="entry name" value="VOC DOMAIN-CONTAINING PROTEIN"/>
    <property type="match status" value="1"/>
</dbReference>
<accession>A0A1G8B853</accession>
<protein>
    <submittedName>
        <fullName evidence="2">Uncharacterized conserved protein PhnB, glyoxalase superfamily</fullName>
    </submittedName>
</protein>
<dbReference type="AlphaFoldDB" id="A0A1G8B853"/>
<evidence type="ECO:0000259" key="1">
    <source>
        <dbReference type="PROSITE" id="PS51819"/>
    </source>
</evidence>
<name>A0A1G8B853_9MICO</name>
<proteinExistence type="predicted"/>
<dbReference type="PANTHER" id="PTHR34109">
    <property type="entry name" value="BNAUNNG04460D PROTEIN-RELATED"/>
    <property type="match status" value="1"/>
</dbReference>
<evidence type="ECO:0000313" key="3">
    <source>
        <dbReference type="Proteomes" id="UP000199009"/>
    </source>
</evidence>
<dbReference type="OrthoDB" id="9809391at2"/>
<dbReference type="RefSeq" id="WP_091491000.1">
    <property type="nucleotide sequence ID" value="NZ_LT629692.1"/>
</dbReference>
<sequence>MTDVPAPATLYAQIPYRDASAALRWLERAFGVVTVAEWPDDLGGIQHAEIRLGDACATVFTDRAGYARPEPRGESVGFGLVLTLASPAQVDEIFRSAVAAGAGVVFEPADTEWGNYRFRVRDLEGYEWTFGTYRPGEAQQW</sequence>
<evidence type="ECO:0000313" key="2">
    <source>
        <dbReference type="EMBL" id="SDH29183.1"/>
    </source>
</evidence>
<keyword evidence="3" id="KW-1185">Reference proteome</keyword>
<dbReference type="SUPFAM" id="SSF54593">
    <property type="entry name" value="Glyoxalase/Bleomycin resistance protein/Dihydroxybiphenyl dioxygenase"/>
    <property type="match status" value="1"/>
</dbReference>
<dbReference type="InterPro" id="IPR037523">
    <property type="entry name" value="VOC_core"/>
</dbReference>
<feature type="domain" description="VOC" evidence="1">
    <location>
        <begin position="8"/>
        <end position="133"/>
    </location>
</feature>